<reference evidence="1" key="1">
    <citation type="submission" date="2019-08" db="EMBL/GenBank/DDBJ databases">
        <title>Carotenoids and Carotenoid Binding Proteins in the Halophilic Cyanobacterium Euhalothece sp. ZM00.</title>
        <authorList>
            <person name="Cho S.M."/>
            <person name="Song J.Y."/>
            <person name="Park Y.-I."/>
        </authorList>
    </citation>
    <scope>NUCLEOTIDE SEQUENCE [LARGE SCALE GENOMIC DNA]</scope>
    <source>
        <strain evidence="1">Z-M001</strain>
    </source>
</reference>
<proteinExistence type="predicted"/>
<dbReference type="AlphaFoldDB" id="A0A5B8NI60"/>
<keyword evidence="2" id="KW-1185">Reference proteome</keyword>
<protein>
    <submittedName>
        <fullName evidence="1">Uncharacterized protein</fullName>
    </submittedName>
</protein>
<dbReference type="KEGG" id="enn:FRE64_00740"/>
<evidence type="ECO:0000313" key="1">
    <source>
        <dbReference type="EMBL" id="QDZ38596.1"/>
    </source>
</evidence>
<dbReference type="RefSeq" id="WP_146294207.1">
    <property type="nucleotide sequence ID" value="NZ_CP042326.1"/>
</dbReference>
<name>A0A5B8NI60_9CHRO</name>
<accession>A0A5B8NI60</accession>
<sequence length="107" mass="12091">MSIMIHSACTKDLREIQARMAALVRGIKTRPENALDYGEALEFQLFQLSQLAQQRGNKIQARMAALVRGIKTRPENALDYGEALELQLFQLGQTIEQLDHTSAKNTY</sequence>
<dbReference type="EMBL" id="CP042326">
    <property type="protein sequence ID" value="QDZ38596.1"/>
    <property type="molecule type" value="Genomic_DNA"/>
</dbReference>
<dbReference type="Proteomes" id="UP000318453">
    <property type="component" value="Chromosome"/>
</dbReference>
<gene>
    <name evidence="1" type="ORF">FRE64_00740</name>
</gene>
<evidence type="ECO:0000313" key="2">
    <source>
        <dbReference type="Proteomes" id="UP000318453"/>
    </source>
</evidence>
<organism evidence="1 2">
    <name type="scientific">Euhalothece natronophila Z-M001</name>
    <dbReference type="NCBI Taxonomy" id="522448"/>
    <lineage>
        <taxon>Bacteria</taxon>
        <taxon>Bacillati</taxon>
        <taxon>Cyanobacteriota</taxon>
        <taxon>Cyanophyceae</taxon>
        <taxon>Oscillatoriophycideae</taxon>
        <taxon>Chroococcales</taxon>
        <taxon>Halothecacae</taxon>
        <taxon>Halothece cluster</taxon>
        <taxon>Euhalothece</taxon>
    </lineage>
</organism>